<organism evidence="2 3">
    <name type="scientific">Candolleomyces aberdarensis</name>
    <dbReference type="NCBI Taxonomy" id="2316362"/>
    <lineage>
        <taxon>Eukaryota</taxon>
        <taxon>Fungi</taxon>
        <taxon>Dikarya</taxon>
        <taxon>Basidiomycota</taxon>
        <taxon>Agaricomycotina</taxon>
        <taxon>Agaricomycetes</taxon>
        <taxon>Agaricomycetidae</taxon>
        <taxon>Agaricales</taxon>
        <taxon>Agaricineae</taxon>
        <taxon>Psathyrellaceae</taxon>
        <taxon>Candolleomyces</taxon>
    </lineage>
</organism>
<dbReference type="OrthoDB" id="5404599at2759"/>
<dbReference type="AlphaFoldDB" id="A0A4Q2D847"/>
<dbReference type="InterPro" id="IPR011009">
    <property type="entry name" value="Kinase-like_dom_sf"/>
</dbReference>
<gene>
    <name evidence="2" type="ORF">EST38_g11082</name>
</gene>
<protein>
    <recommendedName>
        <fullName evidence="1">Aminoglycoside phosphotransferase domain-containing protein</fullName>
    </recommendedName>
</protein>
<reference evidence="2 3" key="1">
    <citation type="submission" date="2019-01" db="EMBL/GenBank/DDBJ databases">
        <title>Draft genome sequence of Psathyrella aberdarensis IHI B618.</title>
        <authorList>
            <person name="Buettner E."/>
            <person name="Kellner H."/>
        </authorList>
    </citation>
    <scope>NUCLEOTIDE SEQUENCE [LARGE SCALE GENOMIC DNA]</scope>
    <source>
        <strain evidence="2 3">IHI B618</strain>
    </source>
</reference>
<keyword evidence="3" id="KW-1185">Reference proteome</keyword>
<accession>A0A4Q2D847</accession>
<comment type="caution">
    <text evidence="2">The sequence shown here is derived from an EMBL/GenBank/DDBJ whole genome shotgun (WGS) entry which is preliminary data.</text>
</comment>
<dbReference type="PANTHER" id="PTHR21310:SF48">
    <property type="entry name" value="AMINOGLYCOSIDE PHOSPHOTRANSFERASE DOMAIN-CONTAINING PROTEIN"/>
    <property type="match status" value="1"/>
</dbReference>
<dbReference type="Pfam" id="PF01636">
    <property type="entry name" value="APH"/>
    <property type="match status" value="1"/>
</dbReference>
<dbReference type="InterPro" id="IPR051678">
    <property type="entry name" value="AGP_Transferase"/>
</dbReference>
<name>A0A4Q2D847_9AGAR</name>
<dbReference type="InterPro" id="IPR002575">
    <property type="entry name" value="Aminoglycoside_PTrfase"/>
</dbReference>
<feature type="domain" description="Aminoglycoside phosphotransferase" evidence="1">
    <location>
        <begin position="173"/>
        <end position="251"/>
    </location>
</feature>
<evidence type="ECO:0000313" key="3">
    <source>
        <dbReference type="Proteomes" id="UP000290288"/>
    </source>
</evidence>
<dbReference type="Proteomes" id="UP000290288">
    <property type="component" value="Unassembled WGS sequence"/>
</dbReference>
<dbReference type="EMBL" id="SDEE01000647">
    <property type="protein sequence ID" value="RXW14776.1"/>
    <property type="molecule type" value="Genomic_DNA"/>
</dbReference>
<evidence type="ECO:0000259" key="1">
    <source>
        <dbReference type="Pfam" id="PF01636"/>
    </source>
</evidence>
<dbReference type="Gene3D" id="3.90.1200.10">
    <property type="match status" value="1"/>
</dbReference>
<dbReference type="PANTHER" id="PTHR21310">
    <property type="entry name" value="AMINOGLYCOSIDE PHOSPHOTRANSFERASE-RELATED-RELATED"/>
    <property type="match status" value="1"/>
</dbReference>
<evidence type="ECO:0000313" key="2">
    <source>
        <dbReference type="EMBL" id="RXW14776.1"/>
    </source>
</evidence>
<dbReference type="SUPFAM" id="SSF56112">
    <property type="entry name" value="Protein kinase-like (PK-like)"/>
    <property type="match status" value="1"/>
</dbReference>
<proteinExistence type="predicted"/>
<sequence>MIMKTLPSRFKPWIYRRLLSLGASRSWCIHPAVHRLPFGLALKTSARETSINETAALRFLEASKTVNLNFPFLVDSTTDGTITYMLSTYIDGDCACEVMEGFSSQDWRRLELDLRGQLTSLHIQTSSHHHNICSAAGGIIDDPRMSWVAEGALELTTTQDFFAQVWLGLDFPWNRDTIRPAIQPLVDRPVPVSLCHGDVYPRNIIFPGGVEAWRAGKTRLCLIDWEYSGWMPTPWEALKATFIEAELDSEWQIVICHALPEFGEYLDADWLWRSKSRMMII</sequence>